<dbReference type="AlphaFoldDB" id="A0A0D3JQV4"/>
<dbReference type="STRING" id="2903.R1EYE1"/>
<dbReference type="EnsemblProtists" id="EOD25889">
    <property type="protein sequence ID" value="EOD25889"/>
    <property type="gene ID" value="EMIHUDRAFT_463447"/>
</dbReference>
<feature type="region of interest" description="Disordered" evidence="1">
    <location>
        <begin position="367"/>
        <end position="388"/>
    </location>
</feature>
<dbReference type="RefSeq" id="XP_005778318.1">
    <property type="nucleotide sequence ID" value="XM_005778261.1"/>
</dbReference>
<feature type="chain" id="PRO_5044291522" evidence="2">
    <location>
        <begin position="19"/>
        <end position="602"/>
    </location>
</feature>
<dbReference type="GeneID" id="17271435"/>
<evidence type="ECO:0000313" key="3">
    <source>
        <dbReference type="EnsemblProtists" id="EOD25889"/>
    </source>
</evidence>
<accession>A0A0D3JQV4</accession>
<dbReference type="KEGG" id="ehx:EMIHUDRAFT_463447"/>
<sequence>MMAARKLWPALLAAAVLADGGGQWSAAQMPAAPRESGGWVLVERGLQGTGGVLKGAGDIVSLGVGGTFRLAGSFVRFLGSGIETVGNAVAGDAAAVGDGRGELRDGDAGGATRRLLSRPMKVVSGAVKSAGDGFTMLGDTTERIAGEALGIMPDAVDVVQSGVGALRKRVRFDVNEDSSGSDWRYLAALSAEAGGRATPPLHEGPHASSPAAAAGDASGAEAARWAAAAAAGREPAAAAGGGAMPEGGGSVERLVGPRSTPHAALALLCLAARELLQIAETRAMASLQLRPGAPAESLGWLNVLLAAGWTATWGPYLHETLTASIERSLATLPLPRTLSSIALTSLQVGSRPPFLLSGSAAACLGPPPHERPGAAAAPPPSSSWSSTRRTRIASSSELEFRFANLASRPRLRLSRPRLHARVDAGALRGTLRLHWEWIREYPYIGRVRYTFLQPPSFDAGLEPLGGVDVTQLPAVGPRDEADCTAIASSRLWTGKPPGRAWPAISPSHVNATLATTELNSPAPPPSSMVPPFHASMTPVASPKAVSSGVAKRPADGAAGVRSARLLPRPVPPITRTAYTLDRGGRLTRLDDRSWGSKRKDGS</sequence>
<protein>
    <submittedName>
        <fullName evidence="3">Uncharacterized protein</fullName>
    </submittedName>
</protein>
<reference evidence="4" key="1">
    <citation type="journal article" date="2013" name="Nature">
        <title>Pan genome of the phytoplankton Emiliania underpins its global distribution.</title>
        <authorList>
            <person name="Read B.A."/>
            <person name="Kegel J."/>
            <person name="Klute M.J."/>
            <person name="Kuo A."/>
            <person name="Lefebvre S.C."/>
            <person name="Maumus F."/>
            <person name="Mayer C."/>
            <person name="Miller J."/>
            <person name="Monier A."/>
            <person name="Salamov A."/>
            <person name="Young J."/>
            <person name="Aguilar M."/>
            <person name="Claverie J.M."/>
            <person name="Frickenhaus S."/>
            <person name="Gonzalez K."/>
            <person name="Herman E.K."/>
            <person name="Lin Y.C."/>
            <person name="Napier J."/>
            <person name="Ogata H."/>
            <person name="Sarno A.F."/>
            <person name="Shmutz J."/>
            <person name="Schroeder D."/>
            <person name="de Vargas C."/>
            <person name="Verret F."/>
            <person name="von Dassow P."/>
            <person name="Valentin K."/>
            <person name="Van de Peer Y."/>
            <person name="Wheeler G."/>
            <person name="Dacks J.B."/>
            <person name="Delwiche C.F."/>
            <person name="Dyhrman S.T."/>
            <person name="Glockner G."/>
            <person name="John U."/>
            <person name="Richards T."/>
            <person name="Worden A.Z."/>
            <person name="Zhang X."/>
            <person name="Grigoriev I.V."/>
            <person name="Allen A.E."/>
            <person name="Bidle K."/>
            <person name="Borodovsky M."/>
            <person name="Bowler C."/>
            <person name="Brownlee C."/>
            <person name="Cock J.M."/>
            <person name="Elias M."/>
            <person name="Gladyshev V.N."/>
            <person name="Groth M."/>
            <person name="Guda C."/>
            <person name="Hadaegh A."/>
            <person name="Iglesias-Rodriguez M.D."/>
            <person name="Jenkins J."/>
            <person name="Jones B.M."/>
            <person name="Lawson T."/>
            <person name="Leese F."/>
            <person name="Lindquist E."/>
            <person name="Lobanov A."/>
            <person name="Lomsadze A."/>
            <person name="Malik S.B."/>
            <person name="Marsh M.E."/>
            <person name="Mackinder L."/>
            <person name="Mock T."/>
            <person name="Mueller-Roeber B."/>
            <person name="Pagarete A."/>
            <person name="Parker M."/>
            <person name="Probert I."/>
            <person name="Quesneville H."/>
            <person name="Raines C."/>
            <person name="Rensing S.A."/>
            <person name="Riano-Pachon D.M."/>
            <person name="Richier S."/>
            <person name="Rokitta S."/>
            <person name="Shiraiwa Y."/>
            <person name="Soanes D.M."/>
            <person name="van der Giezen M."/>
            <person name="Wahlund T.M."/>
            <person name="Williams B."/>
            <person name="Wilson W."/>
            <person name="Wolfe G."/>
            <person name="Wurch L.L."/>
        </authorList>
    </citation>
    <scope>NUCLEOTIDE SEQUENCE</scope>
</reference>
<dbReference type="HOGENOM" id="CLU_453777_0_0_1"/>
<dbReference type="Proteomes" id="UP000013827">
    <property type="component" value="Unassembled WGS sequence"/>
</dbReference>
<dbReference type="CDD" id="cd21669">
    <property type="entry name" value="SMP_SF"/>
    <property type="match status" value="1"/>
</dbReference>
<evidence type="ECO:0000313" key="4">
    <source>
        <dbReference type="Proteomes" id="UP000013827"/>
    </source>
</evidence>
<organism evidence="3 4">
    <name type="scientific">Emiliania huxleyi (strain CCMP1516)</name>
    <dbReference type="NCBI Taxonomy" id="280463"/>
    <lineage>
        <taxon>Eukaryota</taxon>
        <taxon>Haptista</taxon>
        <taxon>Haptophyta</taxon>
        <taxon>Prymnesiophyceae</taxon>
        <taxon>Isochrysidales</taxon>
        <taxon>Noelaerhabdaceae</taxon>
        <taxon>Emiliania</taxon>
    </lineage>
</organism>
<feature type="signal peptide" evidence="2">
    <location>
        <begin position="1"/>
        <end position="18"/>
    </location>
</feature>
<proteinExistence type="predicted"/>
<feature type="region of interest" description="Disordered" evidence="1">
    <location>
        <begin position="547"/>
        <end position="602"/>
    </location>
</feature>
<keyword evidence="4" id="KW-1185">Reference proteome</keyword>
<dbReference type="PaxDb" id="2903-EOD25889"/>
<feature type="compositionally biased region" description="Basic and acidic residues" evidence="1">
    <location>
        <begin position="582"/>
        <end position="602"/>
    </location>
</feature>
<keyword evidence="2" id="KW-0732">Signal</keyword>
<evidence type="ECO:0000256" key="2">
    <source>
        <dbReference type="SAM" id="SignalP"/>
    </source>
</evidence>
<evidence type="ECO:0000256" key="1">
    <source>
        <dbReference type="SAM" id="MobiDB-lite"/>
    </source>
</evidence>
<reference evidence="3" key="2">
    <citation type="submission" date="2024-10" db="UniProtKB">
        <authorList>
            <consortium name="EnsemblProtists"/>
        </authorList>
    </citation>
    <scope>IDENTIFICATION</scope>
</reference>
<name>A0A0D3JQV4_EMIH1</name>
<feature type="region of interest" description="Disordered" evidence="1">
    <location>
        <begin position="196"/>
        <end position="216"/>
    </location>
</feature>
<feature type="compositionally biased region" description="Low complexity" evidence="1">
    <location>
        <begin position="206"/>
        <end position="216"/>
    </location>
</feature>